<dbReference type="Gene3D" id="3.40.50.10140">
    <property type="entry name" value="Toll/interleukin-1 receptor homology (TIR) domain"/>
    <property type="match status" value="1"/>
</dbReference>
<proteinExistence type="predicted"/>
<evidence type="ECO:0000313" key="2">
    <source>
        <dbReference type="EMBL" id="MCZ3364407.1"/>
    </source>
</evidence>
<dbReference type="GO" id="GO:0007165">
    <property type="term" value="P:signal transduction"/>
    <property type="evidence" value="ECO:0007669"/>
    <property type="project" value="InterPro"/>
</dbReference>
<gene>
    <name evidence="3" type="ORF">O3H35_05890</name>
    <name evidence="2" type="ORF">O3H54_00790</name>
</gene>
<dbReference type="RefSeq" id="WP_052375915.1">
    <property type="nucleotide sequence ID" value="NZ_JAPVER010000018.1"/>
</dbReference>
<dbReference type="Pfam" id="PF13676">
    <property type="entry name" value="TIR_2"/>
    <property type="match status" value="1"/>
</dbReference>
<evidence type="ECO:0000313" key="3">
    <source>
        <dbReference type="EMBL" id="MCZ3372158.1"/>
    </source>
</evidence>
<name>A0A9E5A670_9EURY</name>
<keyword evidence="3" id="KW-0675">Receptor</keyword>
<dbReference type="PROSITE" id="PS50104">
    <property type="entry name" value="TIR"/>
    <property type="match status" value="1"/>
</dbReference>
<dbReference type="SMART" id="SM00255">
    <property type="entry name" value="TIR"/>
    <property type="match status" value="1"/>
</dbReference>
<accession>A0A9E5A670</accession>
<evidence type="ECO:0000259" key="1">
    <source>
        <dbReference type="PROSITE" id="PS50104"/>
    </source>
</evidence>
<keyword evidence="4" id="KW-1185">Reference proteome</keyword>
<dbReference type="InterPro" id="IPR035897">
    <property type="entry name" value="Toll_tir_struct_dom_sf"/>
</dbReference>
<dbReference type="InterPro" id="IPR000157">
    <property type="entry name" value="TIR_dom"/>
</dbReference>
<dbReference type="EMBL" id="JAPVES010000030">
    <property type="protein sequence ID" value="MCZ3372158.1"/>
    <property type="molecule type" value="Genomic_DNA"/>
</dbReference>
<dbReference type="AlphaFoldDB" id="A0A9E5A670"/>
<evidence type="ECO:0000313" key="4">
    <source>
        <dbReference type="Proteomes" id="UP001068021"/>
    </source>
</evidence>
<reference evidence="3" key="1">
    <citation type="submission" date="2022-12" db="EMBL/GenBank/DDBJ databases">
        <title>Reclassification of two methanogenic archaea species isolated from the Kolyma lowland permafrost.</title>
        <authorList>
            <person name="Trubitsyn V.E."/>
            <person name="Rivkina E.M."/>
            <person name="Shcherbakova V.A."/>
        </authorList>
    </citation>
    <scope>NUCLEOTIDE SEQUENCE</scope>
    <source>
        <strain evidence="2">M2</strain>
        <strain evidence="3">MK4</strain>
    </source>
</reference>
<protein>
    <submittedName>
        <fullName evidence="3">Toll/interleukin-1 receptor domain-containing protein</fullName>
    </submittedName>
</protein>
<comment type="caution">
    <text evidence="3">The sequence shown here is derived from an EMBL/GenBank/DDBJ whole genome shotgun (WGS) entry which is preliminary data.</text>
</comment>
<feature type="domain" description="TIR" evidence="1">
    <location>
        <begin position="2"/>
        <end position="137"/>
    </location>
</feature>
<organism evidence="3">
    <name type="scientific">Methanobacterium veterum</name>
    <dbReference type="NCBI Taxonomy" id="408577"/>
    <lineage>
        <taxon>Archaea</taxon>
        <taxon>Methanobacteriati</taxon>
        <taxon>Methanobacteriota</taxon>
        <taxon>Methanomada group</taxon>
        <taxon>Methanobacteria</taxon>
        <taxon>Methanobacteriales</taxon>
        <taxon>Methanobacteriaceae</taxon>
        <taxon>Methanobacterium</taxon>
    </lineage>
</organism>
<dbReference type="EMBL" id="JAPVER010000018">
    <property type="protein sequence ID" value="MCZ3364407.1"/>
    <property type="molecule type" value="Genomic_DNA"/>
</dbReference>
<dbReference type="Proteomes" id="UP001068021">
    <property type="component" value="Unassembled WGS sequence"/>
</dbReference>
<dbReference type="SUPFAM" id="SSF52200">
    <property type="entry name" value="Toll/Interleukin receptor TIR domain"/>
    <property type="match status" value="1"/>
</dbReference>
<dbReference type="Proteomes" id="UP001074446">
    <property type="component" value="Unassembled WGS sequence"/>
</dbReference>
<sequence>MNYPKVFMSYSYLDKEFATKIANDLKKAEIDIWNDKWEIQEGDSLIYKIISEGIANSDFFLILLSNASVNSKWVKEELDAAIIQNIESITHIIPILIEPIDIPLPLRNLIWIEMYSNYDNAIKSLIKIIHEDYENYSLNIISKYFISSIGGLSKNASSVGSILLLRPDDKTGFEKSFSAKELQSLVPLTSQELNDAINELEEYGLVKTLNYLGTAPYDFGQVTPTYMLFIHFKEKLDYDPYDDIKSIAEAIIKNDQKIDLKIPPVRINRAVAYLEAYGYIKVIRTLGTAPYDFGILIPTEHIHDFV</sequence>